<dbReference type="GO" id="GO:0016301">
    <property type="term" value="F:kinase activity"/>
    <property type="evidence" value="ECO:0007669"/>
    <property type="project" value="UniProtKB-KW"/>
</dbReference>
<dbReference type="AlphaFoldDB" id="A0A0F9IRW4"/>
<keyword evidence="5" id="KW-0479">Metal-binding</keyword>
<evidence type="ECO:0000256" key="11">
    <source>
        <dbReference type="ARBA" id="ARBA00049535"/>
    </source>
</evidence>
<evidence type="ECO:0000256" key="10">
    <source>
        <dbReference type="ARBA" id="ARBA00022842"/>
    </source>
</evidence>
<dbReference type="GO" id="GO:0006015">
    <property type="term" value="P:5-phosphoribose 1-diphosphate biosynthetic process"/>
    <property type="evidence" value="ECO:0007669"/>
    <property type="project" value="TreeGrafter"/>
</dbReference>
<dbReference type="EC" id="2.7.6.1" evidence="3"/>
<evidence type="ECO:0000313" key="13">
    <source>
        <dbReference type="EMBL" id="KKM22629.1"/>
    </source>
</evidence>
<dbReference type="InterPro" id="IPR029057">
    <property type="entry name" value="PRTase-like"/>
</dbReference>
<evidence type="ECO:0000256" key="7">
    <source>
        <dbReference type="ARBA" id="ARBA00022741"/>
    </source>
</evidence>
<dbReference type="FunFam" id="3.40.50.2020:FF:000001">
    <property type="entry name" value="Ribose-phosphate pyrophosphokinase"/>
    <property type="match status" value="1"/>
</dbReference>
<evidence type="ECO:0000256" key="8">
    <source>
        <dbReference type="ARBA" id="ARBA00022777"/>
    </source>
</evidence>
<comment type="cofactor">
    <cofactor evidence="1">
        <name>Mg(2+)</name>
        <dbReference type="ChEBI" id="CHEBI:18420"/>
    </cofactor>
</comment>
<keyword evidence="6" id="KW-0545">Nucleotide biosynthesis</keyword>
<keyword evidence="9" id="KW-0067">ATP-binding</keyword>
<dbReference type="Pfam" id="PF14572">
    <property type="entry name" value="Pribosyl_synth"/>
    <property type="match status" value="1"/>
</dbReference>
<organism evidence="13">
    <name type="scientific">marine sediment metagenome</name>
    <dbReference type="NCBI Taxonomy" id="412755"/>
    <lineage>
        <taxon>unclassified sequences</taxon>
        <taxon>metagenomes</taxon>
        <taxon>ecological metagenomes</taxon>
    </lineage>
</organism>
<accession>A0A0F9IRW4</accession>
<evidence type="ECO:0000256" key="1">
    <source>
        <dbReference type="ARBA" id="ARBA00001946"/>
    </source>
</evidence>
<dbReference type="GO" id="GO:0002189">
    <property type="term" value="C:ribose phosphate diphosphokinase complex"/>
    <property type="evidence" value="ECO:0007669"/>
    <property type="project" value="TreeGrafter"/>
</dbReference>
<comment type="catalytic activity">
    <reaction evidence="11">
        <text>D-ribose 5-phosphate + ATP = 5-phospho-alpha-D-ribose 1-diphosphate + AMP + H(+)</text>
        <dbReference type="Rhea" id="RHEA:15609"/>
        <dbReference type="ChEBI" id="CHEBI:15378"/>
        <dbReference type="ChEBI" id="CHEBI:30616"/>
        <dbReference type="ChEBI" id="CHEBI:58017"/>
        <dbReference type="ChEBI" id="CHEBI:78346"/>
        <dbReference type="ChEBI" id="CHEBI:456215"/>
        <dbReference type="EC" id="2.7.6.1"/>
    </reaction>
</comment>
<keyword evidence="4" id="KW-0808">Transferase</keyword>
<sequence length="316" mass="34586">MTEQLKPRLMVFSGNSNISLGQEISNYLGVELGRVKLSQFSNGEIYVRFLESVRGADIFVIQTLSAPVNTHLMELLVMIDALKRASAERISAVIPHYGYARQDKKTTAREPITAKLVADLLTVAGADRMLSMDLHAAQIQGFFDIKVDHLFAAPVFVDYFISKNLKNLVILSPDMGGIRRARAYANRLDASLAVIDKRRTGANKAEVLNVVGKVKGKQILIVDDMIDTGGTLIAAVRALIKKGVQEIYVSATHPILSGSAYEMIESSSLKELVVTDTIPLKQGKAKTKIKVLSVAPLLGEAIRRIHENKSVSSLFV</sequence>
<dbReference type="SMART" id="SM01400">
    <property type="entry name" value="Pribosyltran_N"/>
    <property type="match status" value="1"/>
</dbReference>
<dbReference type="EMBL" id="LAZR01013294">
    <property type="protein sequence ID" value="KKM22629.1"/>
    <property type="molecule type" value="Genomic_DNA"/>
</dbReference>
<reference evidence="13" key="1">
    <citation type="journal article" date="2015" name="Nature">
        <title>Complex archaea that bridge the gap between prokaryotes and eukaryotes.</title>
        <authorList>
            <person name="Spang A."/>
            <person name="Saw J.H."/>
            <person name="Jorgensen S.L."/>
            <person name="Zaremba-Niedzwiedzka K."/>
            <person name="Martijn J."/>
            <person name="Lind A.E."/>
            <person name="van Eijk R."/>
            <person name="Schleper C."/>
            <person name="Guy L."/>
            <person name="Ettema T.J."/>
        </authorList>
    </citation>
    <scope>NUCLEOTIDE SEQUENCE</scope>
</reference>
<evidence type="ECO:0000256" key="2">
    <source>
        <dbReference type="ARBA" id="ARBA00004996"/>
    </source>
</evidence>
<evidence type="ECO:0000256" key="3">
    <source>
        <dbReference type="ARBA" id="ARBA00013247"/>
    </source>
</evidence>
<dbReference type="InterPro" id="IPR005946">
    <property type="entry name" value="Rib-P_diPkinase"/>
</dbReference>
<dbReference type="GO" id="GO:0000287">
    <property type="term" value="F:magnesium ion binding"/>
    <property type="evidence" value="ECO:0007669"/>
    <property type="project" value="InterPro"/>
</dbReference>
<dbReference type="HAMAP" id="MF_00583_B">
    <property type="entry name" value="RibP_PPkinase_B"/>
    <property type="match status" value="1"/>
</dbReference>
<dbReference type="InterPro" id="IPR000836">
    <property type="entry name" value="PRTase_dom"/>
</dbReference>
<keyword evidence="10" id="KW-0460">Magnesium</keyword>
<protein>
    <recommendedName>
        <fullName evidence="3">ribose-phosphate diphosphokinase</fullName>
        <ecNumber evidence="3">2.7.6.1</ecNumber>
    </recommendedName>
</protein>
<evidence type="ECO:0000256" key="9">
    <source>
        <dbReference type="ARBA" id="ARBA00022840"/>
    </source>
</evidence>
<proteinExistence type="inferred from homology"/>
<keyword evidence="8" id="KW-0418">Kinase</keyword>
<evidence type="ECO:0000256" key="4">
    <source>
        <dbReference type="ARBA" id="ARBA00022679"/>
    </source>
</evidence>
<dbReference type="GO" id="GO:0005737">
    <property type="term" value="C:cytoplasm"/>
    <property type="evidence" value="ECO:0007669"/>
    <property type="project" value="TreeGrafter"/>
</dbReference>
<dbReference type="CDD" id="cd06223">
    <property type="entry name" value="PRTases_typeI"/>
    <property type="match status" value="1"/>
</dbReference>
<dbReference type="SUPFAM" id="SSF53271">
    <property type="entry name" value="PRTase-like"/>
    <property type="match status" value="1"/>
</dbReference>
<dbReference type="Pfam" id="PF13793">
    <property type="entry name" value="Pribosyltran_N"/>
    <property type="match status" value="1"/>
</dbReference>
<dbReference type="InterPro" id="IPR029099">
    <property type="entry name" value="Pribosyltran_N"/>
</dbReference>
<dbReference type="GO" id="GO:0004749">
    <property type="term" value="F:ribose phosphate diphosphokinase activity"/>
    <property type="evidence" value="ECO:0007669"/>
    <property type="project" value="UniProtKB-EC"/>
</dbReference>
<dbReference type="GO" id="GO:0005524">
    <property type="term" value="F:ATP binding"/>
    <property type="evidence" value="ECO:0007669"/>
    <property type="project" value="UniProtKB-KW"/>
</dbReference>
<dbReference type="Gene3D" id="3.40.50.2020">
    <property type="match status" value="2"/>
</dbReference>
<comment type="caution">
    <text evidence="13">The sequence shown here is derived from an EMBL/GenBank/DDBJ whole genome shotgun (WGS) entry which is preliminary data.</text>
</comment>
<name>A0A0F9IRW4_9ZZZZ</name>
<comment type="pathway">
    <text evidence="2">Metabolic intermediate biosynthesis; 5-phospho-alpha-D-ribose 1-diphosphate biosynthesis; 5-phospho-alpha-D-ribose 1-diphosphate from D-ribose 5-phosphate (route I): step 1/1.</text>
</comment>
<dbReference type="GO" id="GO:0006164">
    <property type="term" value="P:purine nucleotide biosynthetic process"/>
    <property type="evidence" value="ECO:0007669"/>
    <property type="project" value="TreeGrafter"/>
</dbReference>
<evidence type="ECO:0000259" key="12">
    <source>
        <dbReference type="Pfam" id="PF13793"/>
    </source>
</evidence>
<dbReference type="PANTHER" id="PTHR10210">
    <property type="entry name" value="RIBOSE-PHOSPHATE DIPHOSPHOKINASE FAMILY MEMBER"/>
    <property type="match status" value="1"/>
</dbReference>
<evidence type="ECO:0000256" key="5">
    <source>
        <dbReference type="ARBA" id="ARBA00022723"/>
    </source>
</evidence>
<feature type="domain" description="Ribose-phosphate pyrophosphokinase N-terminal" evidence="12">
    <location>
        <begin position="9"/>
        <end position="125"/>
    </location>
</feature>
<keyword evidence="7" id="KW-0547">Nucleotide-binding</keyword>
<dbReference type="NCBIfam" id="NF002320">
    <property type="entry name" value="PRK01259.1"/>
    <property type="match status" value="1"/>
</dbReference>
<evidence type="ECO:0000256" key="6">
    <source>
        <dbReference type="ARBA" id="ARBA00022727"/>
    </source>
</evidence>
<dbReference type="InterPro" id="IPR037515">
    <property type="entry name" value="Rib-P_diPkinase_bac"/>
</dbReference>
<dbReference type="NCBIfam" id="TIGR01251">
    <property type="entry name" value="ribP_PPkin"/>
    <property type="match status" value="1"/>
</dbReference>
<dbReference type="PANTHER" id="PTHR10210:SF41">
    <property type="entry name" value="RIBOSE-PHOSPHATE PYROPHOSPHOKINASE 1, CHLOROPLASTIC"/>
    <property type="match status" value="1"/>
</dbReference>
<gene>
    <name evidence="13" type="ORF">LCGC14_1623330</name>
</gene>